<protein>
    <recommendedName>
        <fullName evidence="3">DUF2848 domain-containing protein</fullName>
    </recommendedName>
</protein>
<proteinExistence type="predicted"/>
<keyword evidence="2" id="KW-1185">Reference proteome</keyword>
<dbReference type="Proteomes" id="UP000759443">
    <property type="component" value="Unassembled WGS sequence"/>
</dbReference>
<name>A0ABS4DVG6_9HYPH</name>
<gene>
    <name evidence="1" type="ORF">J2Z17_001119</name>
</gene>
<evidence type="ECO:0000313" key="2">
    <source>
        <dbReference type="Proteomes" id="UP000759443"/>
    </source>
</evidence>
<evidence type="ECO:0000313" key="1">
    <source>
        <dbReference type="EMBL" id="MBP1849698.1"/>
    </source>
</evidence>
<sequence length="235" mass="25680">MAVFLDFPVSSLKIQNPAVALTYNTRPGQEATNGMRRSRGYSGAQWRMKFDVLVHDEQSVRAIRAFLFSMEADSQLVRIPMPDRYAIDGPFAEATADARAQYPGGIPFATDAMFATGVGHAVPTLETYFSEAAALSDRILYVSQADEVPAGCAISIDEFCYGVAGSWIEDGQQRIRISPTLRKPAARGDTISLAPVFVGYCVTENPGYDALVAGYYGTHTLEFVEDLTRLVEDVD</sequence>
<reference evidence="1 2" key="1">
    <citation type="submission" date="2021-03" db="EMBL/GenBank/DDBJ databases">
        <title>Genomic Encyclopedia of Type Strains, Phase IV (KMG-IV): sequencing the most valuable type-strain genomes for metagenomic binning, comparative biology and taxonomic classification.</title>
        <authorList>
            <person name="Goeker M."/>
        </authorList>
    </citation>
    <scope>NUCLEOTIDE SEQUENCE [LARGE SCALE GENOMIC DNA]</scope>
    <source>
        <strain evidence="1 2">DSM 21600</strain>
    </source>
</reference>
<dbReference type="RefSeq" id="WP_209943037.1">
    <property type="nucleotide sequence ID" value="NZ_JAGGJU010000003.1"/>
</dbReference>
<accession>A0ABS4DVG6</accession>
<organism evidence="1 2">
    <name type="scientific">Rhizobium halophytocola</name>
    <dbReference type="NCBI Taxonomy" id="735519"/>
    <lineage>
        <taxon>Bacteria</taxon>
        <taxon>Pseudomonadati</taxon>
        <taxon>Pseudomonadota</taxon>
        <taxon>Alphaproteobacteria</taxon>
        <taxon>Hyphomicrobiales</taxon>
        <taxon>Rhizobiaceae</taxon>
        <taxon>Rhizobium/Agrobacterium group</taxon>
        <taxon>Rhizobium</taxon>
    </lineage>
</organism>
<dbReference type="EMBL" id="JAGGJU010000003">
    <property type="protein sequence ID" value="MBP1849698.1"/>
    <property type="molecule type" value="Genomic_DNA"/>
</dbReference>
<comment type="caution">
    <text evidence="1">The sequence shown here is derived from an EMBL/GenBank/DDBJ whole genome shotgun (WGS) entry which is preliminary data.</text>
</comment>
<evidence type="ECO:0008006" key="3">
    <source>
        <dbReference type="Google" id="ProtNLM"/>
    </source>
</evidence>